<proteinExistence type="predicted"/>
<feature type="region of interest" description="Disordered" evidence="1">
    <location>
        <begin position="865"/>
        <end position="901"/>
    </location>
</feature>
<feature type="compositionally biased region" description="Basic residues" evidence="1">
    <location>
        <begin position="486"/>
        <end position="497"/>
    </location>
</feature>
<evidence type="ECO:0000313" key="3">
    <source>
        <dbReference type="Proteomes" id="UP000001542"/>
    </source>
</evidence>
<dbReference type="KEGG" id="tva:5464745"/>
<feature type="compositionally biased region" description="Acidic residues" evidence="1">
    <location>
        <begin position="362"/>
        <end position="393"/>
    </location>
</feature>
<evidence type="ECO:0000256" key="1">
    <source>
        <dbReference type="SAM" id="MobiDB-lite"/>
    </source>
</evidence>
<feature type="region of interest" description="Disordered" evidence="1">
    <location>
        <begin position="436"/>
        <end position="665"/>
    </location>
</feature>
<dbReference type="InterPro" id="IPR036322">
    <property type="entry name" value="WD40_repeat_dom_sf"/>
</dbReference>
<feature type="compositionally biased region" description="Basic residues" evidence="1">
    <location>
        <begin position="633"/>
        <end position="647"/>
    </location>
</feature>
<feature type="compositionally biased region" description="Polar residues" evidence="1">
    <location>
        <begin position="505"/>
        <end position="515"/>
    </location>
</feature>
<dbReference type="VEuPathDB" id="TrichDB:TVAG_214450"/>
<dbReference type="RefSeq" id="XP_001580206.1">
    <property type="nucleotide sequence ID" value="XM_001580156.1"/>
</dbReference>
<reference evidence="2" key="2">
    <citation type="journal article" date="2007" name="Science">
        <title>Draft genome sequence of the sexually transmitted pathogen Trichomonas vaginalis.</title>
        <authorList>
            <person name="Carlton J.M."/>
            <person name="Hirt R.P."/>
            <person name="Silva J.C."/>
            <person name="Delcher A.L."/>
            <person name="Schatz M."/>
            <person name="Zhao Q."/>
            <person name="Wortman J.R."/>
            <person name="Bidwell S.L."/>
            <person name="Alsmark U.C.M."/>
            <person name="Besteiro S."/>
            <person name="Sicheritz-Ponten T."/>
            <person name="Noel C.J."/>
            <person name="Dacks J.B."/>
            <person name="Foster P.G."/>
            <person name="Simillion C."/>
            <person name="Van de Peer Y."/>
            <person name="Miranda-Saavedra D."/>
            <person name="Barton G.J."/>
            <person name="Westrop G.D."/>
            <person name="Mueller S."/>
            <person name="Dessi D."/>
            <person name="Fiori P.L."/>
            <person name="Ren Q."/>
            <person name="Paulsen I."/>
            <person name="Zhang H."/>
            <person name="Bastida-Corcuera F.D."/>
            <person name="Simoes-Barbosa A."/>
            <person name="Brown M.T."/>
            <person name="Hayes R.D."/>
            <person name="Mukherjee M."/>
            <person name="Okumura C.Y."/>
            <person name="Schneider R."/>
            <person name="Smith A.J."/>
            <person name="Vanacova S."/>
            <person name="Villalvazo M."/>
            <person name="Haas B.J."/>
            <person name="Pertea M."/>
            <person name="Feldblyum T.V."/>
            <person name="Utterback T.R."/>
            <person name="Shu C.L."/>
            <person name="Osoegawa K."/>
            <person name="de Jong P.J."/>
            <person name="Hrdy I."/>
            <person name="Horvathova L."/>
            <person name="Zubacova Z."/>
            <person name="Dolezal P."/>
            <person name="Malik S.B."/>
            <person name="Logsdon J.M. Jr."/>
            <person name="Henze K."/>
            <person name="Gupta A."/>
            <person name="Wang C.C."/>
            <person name="Dunne R.L."/>
            <person name="Upcroft J.A."/>
            <person name="Upcroft P."/>
            <person name="White O."/>
            <person name="Salzberg S.L."/>
            <person name="Tang P."/>
            <person name="Chiu C.-H."/>
            <person name="Lee Y.-S."/>
            <person name="Embley T.M."/>
            <person name="Coombs G.H."/>
            <person name="Mottram J.C."/>
            <person name="Tachezy J."/>
            <person name="Fraser-Liggett C.M."/>
            <person name="Johnson P.J."/>
        </authorList>
    </citation>
    <scope>NUCLEOTIDE SEQUENCE [LARGE SCALE GENOMIC DNA]</scope>
    <source>
        <strain evidence="2">G3</strain>
    </source>
</reference>
<feature type="region of interest" description="Disordered" evidence="1">
    <location>
        <begin position="750"/>
        <end position="853"/>
    </location>
</feature>
<protein>
    <submittedName>
        <fullName evidence="2">Uncharacterized protein</fullName>
    </submittedName>
</protein>
<feature type="compositionally biased region" description="Low complexity" evidence="1">
    <location>
        <begin position="516"/>
        <end position="545"/>
    </location>
</feature>
<sequence length="901" mass="102884">MTMFSPEEILTLQQDNEQENDVICPILVSSIANNEAELGIEVTLLNITAPTEDDSELSKKYFSVIDPVDKNIWYQIKSIDRTSYLLKLKYNVCVWDQPCFFPLLVTSMCYCNDTIIVGLEDSSIQFIDAEFGLPCLPAMRVEGGIRYLRSFANNFILCISQRKTVTIWSLSNPAELHDVLHVQYYGEMPEIKKVEITNELPNGDISPIIFFKDFAVRWSKSANFWVGYNVKFPRFLIPPTQIQTLADLERQFTDSLIYHDSEKFSATYFELFDFYLQDPSGNNAMILVKQMLARKSEDLEKYCDVPMQELYDRTLNLIAERSPEMLEKIKETKEYQDANRPKPAPTEAVQHHKKSRSRSKLEDDESDDADIDLPEEEISDEIILPEEEDSQEEETSKKRKKPEEPLPIETPELPPVIPQKTTSITQSLSHFLELSNGFDNWDKNNAATTETATEDKPNEVTPDQETKPVEQAAPVEEIKPIQVKKQTPKKPRQPRKAAKLEIPPQEQTIATEENAQQQPVEEGQPQVGQEQPVEEQSTSTMTTRMQTRRGNRKTEAPKPAPKPKGGRRGKAAAKEAVPQEEAQINNSFPLPTAVQPDVPQDPSNDPNTATTEQIDLIATLNAALPPPVEAKPKKQTKRATTPKRKAKNTKEEPPGEPTEPINPDELLQFKINVPQVNIEDVSKVETIEANELPEEPKPKRSRKAKSPAKTTTKKVATIASPVIAKQMVEDEIKKKMELEMIKKYEEELKKQKEAEMRQKEEEEKKKVEEELRAQNEAEEMKQKEEEEKKLIEEQQNKQKEEEEKKAKEEAERIQKENEEMKRIEEENKQKENDEKKANEIEETSKADMKKASEVLNDVDDISKAQLEISKSASPKGKSKASPKGKTTKGHTKQKQIDGFFK</sequence>
<name>A2DK49_TRIV3</name>
<feature type="compositionally biased region" description="Basic residues" evidence="1">
    <location>
        <begin position="876"/>
        <end position="893"/>
    </location>
</feature>
<feature type="compositionally biased region" description="Basic and acidic residues" evidence="1">
    <location>
        <begin position="453"/>
        <end position="468"/>
    </location>
</feature>
<dbReference type="VEuPathDB" id="TrichDB:TVAGG3_0169850"/>
<reference evidence="2" key="1">
    <citation type="submission" date="2006-10" db="EMBL/GenBank/DDBJ databases">
        <authorList>
            <person name="Amadeo P."/>
            <person name="Zhao Q."/>
            <person name="Wortman J."/>
            <person name="Fraser-Liggett C."/>
            <person name="Carlton J."/>
        </authorList>
    </citation>
    <scope>NUCLEOTIDE SEQUENCE</scope>
    <source>
        <strain evidence="2">G3</strain>
    </source>
</reference>
<organism evidence="2 3">
    <name type="scientific">Trichomonas vaginalis (strain ATCC PRA-98 / G3)</name>
    <dbReference type="NCBI Taxonomy" id="412133"/>
    <lineage>
        <taxon>Eukaryota</taxon>
        <taxon>Metamonada</taxon>
        <taxon>Parabasalia</taxon>
        <taxon>Trichomonadida</taxon>
        <taxon>Trichomonadidae</taxon>
        <taxon>Trichomonas</taxon>
    </lineage>
</organism>
<evidence type="ECO:0000313" key="2">
    <source>
        <dbReference type="EMBL" id="EAY19220.1"/>
    </source>
</evidence>
<dbReference type="InParanoid" id="A2DK49"/>
<accession>A2DK49</accession>
<gene>
    <name evidence="2" type="ORF">TVAG_214450</name>
</gene>
<dbReference type="STRING" id="5722.A2DK49"/>
<feature type="region of interest" description="Disordered" evidence="1">
    <location>
        <begin position="686"/>
        <end position="715"/>
    </location>
</feature>
<feature type="region of interest" description="Disordered" evidence="1">
    <location>
        <begin position="333"/>
        <end position="424"/>
    </location>
</feature>
<feature type="compositionally biased region" description="Polar residues" evidence="1">
    <location>
        <begin position="601"/>
        <end position="613"/>
    </location>
</feature>
<dbReference type="SUPFAM" id="SSF50978">
    <property type="entry name" value="WD40 repeat-like"/>
    <property type="match status" value="1"/>
</dbReference>
<dbReference type="Proteomes" id="UP000001542">
    <property type="component" value="Unassembled WGS sequence"/>
</dbReference>
<feature type="compositionally biased region" description="Basic and acidic residues" evidence="1">
    <location>
        <begin position="750"/>
        <end position="852"/>
    </location>
</feature>
<dbReference type="AlphaFoldDB" id="A2DK49"/>
<dbReference type="OrthoDB" id="10687708at2759"/>
<keyword evidence="3" id="KW-1185">Reference proteome</keyword>
<dbReference type="EMBL" id="DS113210">
    <property type="protein sequence ID" value="EAY19220.1"/>
    <property type="molecule type" value="Genomic_DNA"/>
</dbReference>